<comment type="caution">
    <text evidence="2">The sequence shown here is derived from an EMBL/GenBank/DDBJ whole genome shotgun (WGS) entry which is preliminary data.</text>
</comment>
<evidence type="ECO:0000313" key="2">
    <source>
        <dbReference type="EMBL" id="KAK2709352.1"/>
    </source>
</evidence>
<evidence type="ECO:0000313" key="3">
    <source>
        <dbReference type="Proteomes" id="UP001187531"/>
    </source>
</evidence>
<keyword evidence="3" id="KW-1185">Reference proteome</keyword>
<proteinExistence type="predicted"/>
<evidence type="ECO:0000256" key="1">
    <source>
        <dbReference type="SAM" id="MobiDB-lite"/>
    </source>
</evidence>
<name>A0AA88HPE6_ARTSF</name>
<dbReference type="AlphaFoldDB" id="A0AA88HPE6"/>
<dbReference type="EMBL" id="JAVRJZ010000017">
    <property type="protein sequence ID" value="KAK2709352.1"/>
    <property type="molecule type" value="Genomic_DNA"/>
</dbReference>
<reference evidence="2" key="1">
    <citation type="submission" date="2023-07" db="EMBL/GenBank/DDBJ databases">
        <title>Chromosome-level genome assembly of Artemia franciscana.</title>
        <authorList>
            <person name="Jo E."/>
        </authorList>
    </citation>
    <scope>NUCLEOTIDE SEQUENCE</scope>
    <source>
        <tissue evidence="2">Whole body</tissue>
    </source>
</reference>
<feature type="region of interest" description="Disordered" evidence="1">
    <location>
        <begin position="189"/>
        <end position="208"/>
    </location>
</feature>
<accession>A0AA88HPE6</accession>
<feature type="compositionally biased region" description="Basic and acidic residues" evidence="1">
    <location>
        <begin position="193"/>
        <end position="208"/>
    </location>
</feature>
<sequence length="208" mass="23961">MASARRSCRNDLDVVCYICRDYTLPVDRRNITGFVKHAHKAYFEVKLGDQDKSWVPRTVCKTCLEYLWQWTKGVKTSLKVGISIVRREPLDYASDYYFCAIDTTSISRKSQHSLQYTDLLDDWATGAYEGGYTEEEYKAKDGLLLSPQCELNALVRDLSLSKTFPELLASRLKVKNPLDMEKFPGNLGAMSHELGKRSHQDMRKMKDR</sequence>
<organism evidence="2 3">
    <name type="scientific">Artemia franciscana</name>
    <name type="common">Brine shrimp</name>
    <name type="synonym">Artemia sanfranciscana</name>
    <dbReference type="NCBI Taxonomy" id="6661"/>
    <lineage>
        <taxon>Eukaryota</taxon>
        <taxon>Metazoa</taxon>
        <taxon>Ecdysozoa</taxon>
        <taxon>Arthropoda</taxon>
        <taxon>Crustacea</taxon>
        <taxon>Branchiopoda</taxon>
        <taxon>Anostraca</taxon>
        <taxon>Artemiidae</taxon>
        <taxon>Artemia</taxon>
    </lineage>
</organism>
<gene>
    <name evidence="2" type="ORF">QYM36_013126</name>
</gene>
<protein>
    <submittedName>
        <fullName evidence="2">Uncharacterized protein</fullName>
    </submittedName>
</protein>
<dbReference type="Proteomes" id="UP001187531">
    <property type="component" value="Unassembled WGS sequence"/>
</dbReference>